<evidence type="ECO:0000313" key="2">
    <source>
        <dbReference type="EnsemblPlants" id="Bo4g021560.1"/>
    </source>
</evidence>
<reference evidence="2 3" key="1">
    <citation type="journal article" date="2014" name="Genome Biol.">
        <title>Transcriptome and methylome profiling reveals relics of genome dominance in the mesopolyploid Brassica oleracea.</title>
        <authorList>
            <person name="Parkin I.A."/>
            <person name="Koh C."/>
            <person name="Tang H."/>
            <person name="Robinson S.J."/>
            <person name="Kagale S."/>
            <person name="Clarke W.E."/>
            <person name="Town C.D."/>
            <person name="Nixon J."/>
            <person name="Krishnakumar V."/>
            <person name="Bidwell S.L."/>
            <person name="Denoeud F."/>
            <person name="Belcram H."/>
            <person name="Links M.G."/>
            <person name="Just J."/>
            <person name="Clarke C."/>
            <person name="Bender T."/>
            <person name="Huebert T."/>
            <person name="Mason A.S."/>
            <person name="Pires J.C."/>
            <person name="Barker G."/>
            <person name="Moore J."/>
            <person name="Walley P.G."/>
            <person name="Manoli S."/>
            <person name="Batley J."/>
            <person name="Edwards D."/>
            <person name="Nelson M.N."/>
            <person name="Wang X."/>
            <person name="Paterson A.H."/>
            <person name="King G."/>
            <person name="Bancroft I."/>
            <person name="Chalhoub B."/>
            <person name="Sharpe A.G."/>
        </authorList>
    </citation>
    <scope>NUCLEOTIDE SEQUENCE</scope>
    <source>
        <strain evidence="2 3">cv. TO1000</strain>
    </source>
</reference>
<evidence type="ECO:0000313" key="3">
    <source>
        <dbReference type="Proteomes" id="UP000032141"/>
    </source>
</evidence>
<feature type="chain" id="PRO_5002258687" description="Secreted protein" evidence="1">
    <location>
        <begin position="20"/>
        <end position="70"/>
    </location>
</feature>
<dbReference type="Gramene" id="Bo4g021560.1">
    <property type="protein sequence ID" value="Bo4g021560.1"/>
    <property type="gene ID" value="Bo4g021560"/>
</dbReference>
<organism evidence="2 3">
    <name type="scientific">Brassica oleracea var. oleracea</name>
    <dbReference type="NCBI Taxonomy" id="109376"/>
    <lineage>
        <taxon>Eukaryota</taxon>
        <taxon>Viridiplantae</taxon>
        <taxon>Streptophyta</taxon>
        <taxon>Embryophyta</taxon>
        <taxon>Tracheophyta</taxon>
        <taxon>Spermatophyta</taxon>
        <taxon>Magnoliopsida</taxon>
        <taxon>eudicotyledons</taxon>
        <taxon>Gunneridae</taxon>
        <taxon>Pentapetalae</taxon>
        <taxon>rosids</taxon>
        <taxon>malvids</taxon>
        <taxon>Brassicales</taxon>
        <taxon>Brassicaceae</taxon>
        <taxon>Brassiceae</taxon>
        <taxon>Brassica</taxon>
    </lineage>
</organism>
<evidence type="ECO:0008006" key="4">
    <source>
        <dbReference type="Google" id="ProtNLM"/>
    </source>
</evidence>
<dbReference type="AlphaFoldDB" id="A0A0D3BPS6"/>
<protein>
    <recommendedName>
        <fullName evidence="4">Secreted protein</fullName>
    </recommendedName>
</protein>
<evidence type="ECO:0000256" key="1">
    <source>
        <dbReference type="SAM" id="SignalP"/>
    </source>
</evidence>
<keyword evidence="3" id="KW-1185">Reference proteome</keyword>
<feature type="signal peptide" evidence="1">
    <location>
        <begin position="1"/>
        <end position="19"/>
    </location>
</feature>
<dbReference type="EnsemblPlants" id="Bo4g021560.1">
    <property type="protein sequence ID" value="Bo4g021560.1"/>
    <property type="gene ID" value="Bo4g021560"/>
</dbReference>
<reference evidence="2" key="2">
    <citation type="submission" date="2015-03" db="UniProtKB">
        <authorList>
            <consortium name="EnsemblPlants"/>
        </authorList>
    </citation>
    <scope>IDENTIFICATION</scope>
</reference>
<proteinExistence type="predicted"/>
<keyword evidence="1" id="KW-0732">Signal</keyword>
<sequence length="70" mass="8271">MRRIHLFLLLSSTCYITGSSLLEAHLLRLQPNFCLYLPLLSMDSLLCRQRSLGFFESRKYLRGDSRYRSL</sequence>
<accession>A0A0D3BPS6</accession>
<name>A0A0D3BPS6_BRAOL</name>
<dbReference type="HOGENOM" id="CLU_2761284_0_0_1"/>
<dbReference type="Proteomes" id="UP000032141">
    <property type="component" value="Chromosome C4"/>
</dbReference>